<reference evidence="4" key="1">
    <citation type="journal article" date="2019" name="Int. J. Syst. Evol. Microbiol.">
        <title>The Global Catalogue of Microorganisms (GCM) 10K type strain sequencing project: providing services to taxonomists for standard genome sequencing and annotation.</title>
        <authorList>
            <consortium name="The Broad Institute Genomics Platform"/>
            <consortium name="The Broad Institute Genome Sequencing Center for Infectious Disease"/>
            <person name="Wu L."/>
            <person name="Ma J."/>
        </authorList>
    </citation>
    <scope>NUCLEOTIDE SEQUENCE [LARGE SCALE GENOMIC DNA]</scope>
    <source>
        <strain evidence="4">CCUG 56042</strain>
    </source>
</reference>
<sequence length="220" mass="23379">MTILHRFRHRPTDIARRSKSQSVQDNTPASLTWGSGLSVALTVTFYLLVLAADAKFDAGNHLSSNTSGAAQTFTASAADSSTGLAATTATSPSTSPATSPTTAAESTARLLARAHHCASAGHWDCVFEATTSVMALRGETPETLALLQQAVNGTSAAPPAPKAPVLASNPRNARPGTNGYVRPARYTRHIHKHSLRATLIRYGFFRHAASTDQMNDLYRH</sequence>
<accession>A0ABW0JC30</accession>
<evidence type="ECO:0000256" key="2">
    <source>
        <dbReference type="SAM" id="Phobius"/>
    </source>
</evidence>
<evidence type="ECO:0000313" key="3">
    <source>
        <dbReference type="EMBL" id="MFC5430559.1"/>
    </source>
</evidence>
<name>A0ABW0JC30_9BURK</name>
<dbReference type="Proteomes" id="UP001596103">
    <property type="component" value="Unassembled WGS sequence"/>
</dbReference>
<organism evidence="3 4">
    <name type="scientific">Paraburkholderia denitrificans</name>
    <dbReference type="NCBI Taxonomy" id="694025"/>
    <lineage>
        <taxon>Bacteria</taxon>
        <taxon>Pseudomonadati</taxon>
        <taxon>Pseudomonadota</taxon>
        <taxon>Betaproteobacteria</taxon>
        <taxon>Burkholderiales</taxon>
        <taxon>Burkholderiaceae</taxon>
        <taxon>Paraburkholderia</taxon>
    </lineage>
</organism>
<feature type="transmembrane region" description="Helical" evidence="2">
    <location>
        <begin position="31"/>
        <end position="52"/>
    </location>
</feature>
<keyword evidence="2" id="KW-0472">Membrane</keyword>
<dbReference type="RefSeq" id="WP_377713109.1">
    <property type="nucleotide sequence ID" value="NZ_JBHSMP010000020.1"/>
</dbReference>
<evidence type="ECO:0000313" key="4">
    <source>
        <dbReference type="Proteomes" id="UP001596103"/>
    </source>
</evidence>
<evidence type="ECO:0000256" key="1">
    <source>
        <dbReference type="SAM" id="MobiDB-lite"/>
    </source>
</evidence>
<keyword evidence="4" id="KW-1185">Reference proteome</keyword>
<proteinExistence type="predicted"/>
<protein>
    <submittedName>
        <fullName evidence="3">Uncharacterized protein</fullName>
    </submittedName>
</protein>
<keyword evidence="2" id="KW-1133">Transmembrane helix</keyword>
<gene>
    <name evidence="3" type="ORF">ACFPTO_17385</name>
</gene>
<dbReference type="EMBL" id="JBHSMP010000020">
    <property type="protein sequence ID" value="MFC5430559.1"/>
    <property type="molecule type" value="Genomic_DNA"/>
</dbReference>
<comment type="caution">
    <text evidence="3">The sequence shown here is derived from an EMBL/GenBank/DDBJ whole genome shotgun (WGS) entry which is preliminary data.</text>
</comment>
<feature type="region of interest" description="Disordered" evidence="1">
    <location>
        <begin position="155"/>
        <end position="181"/>
    </location>
</feature>
<keyword evidence="2" id="KW-0812">Transmembrane</keyword>
<feature type="region of interest" description="Disordered" evidence="1">
    <location>
        <begin position="84"/>
        <end position="106"/>
    </location>
</feature>